<evidence type="ECO:0000256" key="1">
    <source>
        <dbReference type="ARBA" id="ARBA00004442"/>
    </source>
</evidence>
<name>A8ZVQ7_DESOH</name>
<evidence type="ECO:0000256" key="5">
    <source>
        <dbReference type="ARBA" id="ARBA00022692"/>
    </source>
</evidence>
<evidence type="ECO:0000313" key="9">
    <source>
        <dbReference type="Proteomes" id="UP000008561"/>
    </source>
</evidence>
<dbReference type="eggNOG" id="COG1538">
    <property type="taxonomic scope" value="Bacteria"/>
</dbReference>
<accession>A8ZVQ7</accession>
<dbReference type="OrthoDB" id="13803at2"/>
<comment type="similarity">
    <text evidence="2">Belongs to the outer membrane factor (OMF) (TC 1.B.17) family.</text>
</comment>
<keyword evidence="9" id="KW-1185">Reference proteome</keyword>
<dbReference type="SUPFAM" id="SSF56954">
    <property type="entry name" value="Outer membrane efflux proteins (OEP)"/>
    <property type="match status" value="1"/>
</dbReference>
<dbReference type="GO" id="GO:0009279">
    <property type="term" value="C:cell outer membrane"/>
    <property type="evidence" value="ECO:0007669"/>
    <property type="project" value="UniProtKB-SubCell"/>
</dbReference>
<sequence length="462" mass="50719">MKKSSDPCRQTVCRFRHAWLSALLLAAFVFFPAGIWAQPLTLDQCLEIALSENPEIARAGYAREEARLLTQEARAGYFPELALGTSAGYRSEVNTTRQDPITIPTGPATPPLTIPGRETEIGDNTTADLSVSLRQTLYTGGAVAAGVKAARAGLEGAEIQVRLEERETRRRVIAAFYDLAVAVEMEKIARASVTRITGHLDDAQNMLEQGLILKSDLLPIRMRKLDSDLAVIEAGNAVAKAGAALARSMGLDPAAGIDIAADWNNPPPWPIPATLAAAGMREEQQIVDRQIEAAGARARAARGARRPQVGLTASAHYGWPGFVGNDPDWDTWWQAGVNASWTIFDMDRRRSQEQSALTRQRQLEQTAKSLDNRIAQERVVARLAYEEACRRQEIMVEKVATARENYQTKKDHFQVGIATSTDYLDAHTDLLGAEFDLAAARARVRVAWSDYLTAMGLDEARR</sequence>
<dbReference type="GO" id="GO:1990281">
    <property type="term" value="C:efflux pump complex"/>
    <property type="evidence" value="ECO:0007669"/>
    <property type="project" value="TreeGrafter"/>
</dbReference>
<evidence type="ECO:0000256" key="3">
    <source>
        <dbReference type="ARBA" id="ARBA00022448"/>
    </source>
</evidence>
<keyword evidence="6" id="KW-0472">Membrane</keyword>
<keyword evidence="4" id="KW-1134">Transmembrane beta strand</keyword>
<dbReference type="STRING" id="96561.Dole_0806"/>
<dbReference type="InterPro" id="IPR003423">
    <property type="entry name" value="OMP_efflux"/>
</dbReference>
<evidence type="ECO:0000256" key="2">
    <source>
        <dbReference type="ARBA" id="ARBA00007613"/>
    </source>
</evidence>
<evidence type="ECO:0000256" key="4">
    <source>
        <dbReference type="ARBA" id="ARBA00022452"/>
    </source>
</evidence>
<dbReference type="Proteomes" id="UP000008561">
    <property type="component" value="Chromosome"/>
</dbReference>
<dbReference type="Gene3D" id="1.20.1600.10">
    <property type="entry name" value="Outer membrane efflux proteins (OEP)"/>
    <property type="match status" value="1"/>
</dbReference>
<dbReference type="RefSeq" id="WP_012174234.1">
    <property type="nucleotide sequence ID" value="NC_009943.1"/>
</dbReference>
<protein>
    <submittedName>
        <fullName evidence="8">Outer membrane efflux protein</fullName>
    </submittedName>
</protein>
<dbReference type="InterPro" id="IPR051906">
    <property type="entry name" value="TolC-like"/>
</dbReference>
<organism evidence="8 9">
    <name type="scientific">Desulfosudis oleivorans (strain DSM 6200 / JCM 39069 / Hxd3)</name>
    <name type="common">Desulfococcus oleovorans</name>
    <dbReference type="NCBI Taxonomy" id="96561"/>
    <lineage>
        <taxon>Bacteria</taxon>
        <taxon>Pseudomonadati</taxon>
        <taxon>Thermodesulfobacteriota</taxon>
        <taxon>Desulfobacteria</taxon>
        <taxon>Desulfobacterales</taxon>
        <taxon>Desulfosudaceae</taxon>
        <taxon>Desulfosudis</taxon>
    </lineage>
</organism>
<keyword evidence="5" id="KW-0812">Transmembrane</keyword>
<gene>
    <name evidence="8" type="ordered locus">Dole_0806</name>
</gene>
<evidence type="ECO:0000313" key="8">
    <source>
        <dbReference type="EMBL" id="ABW66616.1"/>
    </source>
</evidence>
<dbReference type="EMBL" id="CP000859">
    <property type="protein sequence ID" value="ABW66616.1"/>
    <property type="molecule type" value="Genomic_DNA"/>
</dbReference>
<dbReference type="PANTHER" id="PTHR30026">
    <property type="entry name" value="OUTER MEMBRANE PROTEIN TOLC"/>
    <property type="match status" value="1"/>
</dbReference>
<evidence type="ECO:0000256" key="7">
    <source>
        <dbReference type="ARBA" id="ARBA00023237"/>
    </source>
</evidence>
<dbReference type="PANTHER" id="PTHR30026:SF20">
    <property type="entry name" value="OUTER MEMBRANE PROTEIN TOLC"/>
    <property type="match status" value="1"/>
</dbReference>
<evidence type="ECO:0000256" key="6">
    <source>
        <dbReference type="ARBA" id="ARBA00023136"/>
    </source>
</evidence>
<dbReference type="GO" id="GO:0015288">
    <property type="term" value="F:porin activity"/>
    <property type="evidence" value="ECO:0007669"/>
    <property type="project" value="TreeGrafter"/>
</dbReference>
<reference evidence="8 9" key="1">
    <citation type="submission" date="2007-10" db="EMBL/GenBank/DDBJ databases">
        <title>Complete sequence of Desulfococcus oleovorans Hxd3.</title>
        <authorList>
            <consortium name="US DOE Joint Genome Institute"/>
            <person name="Copeland A."/>
            <person name="Lucas S."/>
            <person name="Lapidus A."/>
            <person name="Barry K."/>
            <person name="Glavina del Rio T."/>
            <person name="Dalin E."/>
            <person name="Tice H."/>
            <person name="Pitluck S."/>
            <person name="Kiss H."/>
            <person name="Brettin T."/>
            <person name="Bruce D."/>
            <person name="Detter J.C."/>
            <person name="Han C."/>
            <person name="Schmutz J."/>
            <person name="Larimer F."/>
            <person name="Land M."/>
            <person name="Hauser L."/>
            <person name="Kyrpides N."/>
            <person name="Kim E."/>
            <person name="Wawrik B."/>
            <person name="Richardson P."/>
        </authorList>
    </citation>
    <scope>NUCLEOTIDE SEQUENCE [LARGE SCALE GENOMIC DNA]</scope>
    <source>
        <strain evidence="9">DSM 6200 / JCM 39069 / Hxd3</strain>
    </source>
</reference>
<keyword evidence="3" id="KW-0813">Transport</keyword>
<dbReference type="HOGENOM" id="CLU_591505_0_0_7"/>
<proteinExistence type="inferred from homology"/>
<comment type="subcellular location">
    <subcellularLocation>
        <location evidence="1">Cell outer membrane</location>
    </subcellularLocation>
</comment>
<dbReference type="GO" id="GO:0015562">
    <property type="term" value="F:efflux transmembrane transporter activity"/>
    <property type="evidence" value="ECO:0007669"/>
    <property type="project" value="InterPro"/>
</dbReference>
<dbReference type="AlphaFoldDB" id="A8ZVQ7"/>
<keyword evidence="7" id="KW-0998">Cell outer membrane</keyword>
<dbReference type="Pfam" id="PF02321">
    <property type="entry name" value="OEP"/>
    <property type="match status" value="2"/>
</dbReference>
<dbReference type="KEGG" id="dol:Dole_0806"/>